<reference evidence="2 3" key="1">
    <citation type="submission" date="2021-04" db="EMBL/GenBank/DDBJ databases">
        <title>Pseudomonas boanensis sp. nov., a bacterium isolated from river water used for household purposes in Boane District, Mozambique.</title>
        <authorList>
            <person name="Nicklasson M."/>
            <person name="Martin-Rodriguez A.J."/>
            <person name="Thorell K."/>
            <person name="Neves L."/>
            <person name="Mussagy A."/>
            <person name="Rydberg H.A."/>
            <person name="Hernroth B."/>
            <person name="Svensson-Stadler L."/>
            <person name="Sjoling A."/>
        </authorList>
    </citation>
    <scope>NUCLEOTIDE SEQUENCE [LARGE SCALE GENOMIC DNA]</scope>
    <source>
        <strain evidence="2 3">DB1</strain>
    </source>
</reference>
<comment type="caution">
    <text evidence="2">The sequence shown here is derived from an EMBL/GenBank/DDBJ whole genome shotgun (WGS) entry which is preliminary data.</text>
</comment>
<dbReference type="EMBL" id="JAGTIS010000007">
    <property type="protein sequence ID" value="MBT8767333.1"/>
    <property type="molecule type" value="Genomic_DNA"/>
</dbReference>
<evidence type="ECO:0000313" key="2">
    <source>
        <dbReference type="EMBL" id="MBT8767333.1"/>
    </source>
</evidence>
<name>A0ABS5XJ56_9GAMM</name>
<organism evidence="2 3">
    <name type="scientific">Metapseudomonas boanensis</name>
    <dbReference type="NCBI Taxonomy" id="2822138"/>
    <lineage>
        <taxon>Bacteria</taxon>
        <taxon>Pseudomonadati</taxon>
        <taxon>Pseudomonadota</taxon>
        <taxon>Gammaproteobacteria</taxon>
        <taxon>Pseudomonadales</taxon>
        <taxon>Pseudomonadaceae</taxon>
        <taxon>Metapseudomonas</taxon>
    </lineage>
</organism>
<dbReference type="RefSeq" id="WP_215375810.1">
    <property type="nucleotide sequence ID" value="NZ_JAGTIS010000007.1"/>
</dbReference>
<dbReference type="InterPro" id="IPR011979">
    <property type="entry name" value="Antitox_Xre"/>
</dbReference>
<dbReference type="InterPro" id="IPR024467">
    <property type="entry name" value="Xre/MbcA/ParS-like_toxin-bd"/>
</dbReference>
<proteinExistence type="predicted"/>
<protein>
    <submittedName>
        <fullName evidence="2">DUF2384 domain-containing protein</fullName>
    </submittedName>
</protein>
<dbReference type="NCBIfam" id="TIGR02293">
    <property type="entry name" value="TAS_TIGR02293"/>
    <property type="match status" value="1"/>
</dbReference>
<keyword evidence="3" id="KW-1185">Reference proteome</keyword>
<dbReference type="Proteomes" id="UP001519667">
    <property type="component" value="Unassembled WGS sequence"/>
</dbReference>
<dbReference type="Pfam" id="PF09722">
    <property type="entry name" value="Xre_MbcA_ParS_C"/>
    <property type="match status" value="1"/>
</dbReference>
<sequence>MQIQSGDGFGNAIRNGVHPRMDGELNKRVIWMVAAPNPIPEHSGSSLKIRRQTMMEMSRAHSSPLSALPGYWAQLGIPEPGAALLEHLQAGFAFVVLKRLAAVSGVPQYKLAAMVGLSRYALRQSRKRGRFSMAHSHQLYRVARVLAAAQTLFEGNWEAARMWLQEPQWGLGGRRPVELLSTEVGAEAVCDLLGRIEHGVMP</sequence>
<feature type="domain" description="Antitoxin Xre/MbcA/ParS-like toxin-binding" evidence="1">
    <location>
        <begin position="148"/>
        <end position="199"/>
    </location>
</feature>
<accession>A0ABS5XJ56</accession>
<gene>
    <name evidence="2" type="ORF">J7302_14550</name>
</gene>
<evidence type="ECO:0000313" key="3">
    <source>
        <dbReference type="Proteomes" id="UP001519667"/>
    </source>
</evidence>
<evidence type="ECO:0000259" key="1">
    <source>
        <dbReference type="Pfam" id="PF09722"/>
    </source>
</evidence>